<keyword evidence="1" id="KW-1133">Transmembrane helix</keyword>
<dbReference type="RefSeq" id="WP_117154210.1">
    <property type="nucleotide sequence ID" value="NZ_BMLG01000006.1"/>
</dbReference>
<feature type="transmembrane region" description="Helical" evidence="1">
    <location>
        <begin position="228"/>
        <end position="251"/>
    </location>
</feature>
<dbReference type="GO" id="GO:0140359">
    <property type="term" value="F:ABC-type transporter activity"/>
    <property type="evidence" value="ECO:0007669"/>
    <property type="project" value="InterPro"/>
</dbReference>
<feature type="transmembrane region" description="Helical" evidence="1">
    <location>
        <begin position="147"/>
        <end position="173"/>
    </location>
</feature>
<evidence type="ECO:0000313" key="2">
    <source>
        <dbReference type="EMBL" id="GGM29991.1"/>
    </source>
</evidence>
<reference evidence="2" key="1">
    <citation type="journal article" date="2014" name="Int. J. Syst. Evol. Microbiol.">
        <title>Complete genome sequence of Corynebacterium casei LMG S-19264T (=DSM 44701T), isolated from a smear-ripened cheese.</title>
        <authorList>
            <consortium name="US DOE Joint Genome Institute (JGI-PGF)"/>
            <person name="Walter F."/>
            <person name="Albersmeier A."/>
            <person name="Kalinowski J."/>
            <person name="Ruckert C."/>
        </authorList>
    </citation>
    <scope>NUCLEOTIDE SEQUENCE</scope>
    <source>
        <strain evidence="2">CGMCC 1.6333</strain>
    </source>
</reference>
<organism evidence="2 3">
    <name type="scientific">Paraliobacillus quinghaiensis</name>
    <dbReference type="NCBI Taxonomy" id="470815"/>
    <lineage>
        <taxon>Bacteria</taxon>
        <taxon>Bacillati</taxon>
        <taxon>Bacillota</taxon>
        <taxon>Bacilli</taxon>
        <taxon>Bacillales</taxon>
        <taxon>Bacillaceae</taxon>
        <taxon>Paraliobacillus</taxon>
    </lineage>
</organism>
<feature type="transmembrane region" description="Helical" evidence="1">
    <location>
        <begin position="20"/>
        <end position="41"/>
    </location>
</feature>
<evidence type="ECO:0000313" key="3">
    <source>
        <dbReference type="Proteomes" id="UP000618460"/>
    </source>
</evidence>
<feature type="transmembrane region" description="Helical" evidence="1">
    <location>
        <begin position="75"/>
        <end position="93"/>
    </location>
</feature>
<protein>
    <submittedName>
        <fullName evidence="2">Transmembrane protein YxlG</fullName>
    </submittedName>
</protein>
<comment type="caution">
    <text evidence="2">The sequence shown here is derived from an EMBL/GenBank/DDBJ whole genome shotgun (WGS) entry which is preliminary data.</text>
</comment>
<keyword evidence="1 2" id="KW-0812">Transmembrane</keyword>
<gene>
    <name evidence="2" type="primary">yxlG</name>
    <name evidence="2" type="ORF">GCM10011351_15140</name>
</gene>
<dbReference type="EMBL" id="BMLG01000006">
    <property type="protein sequence ID" value="GGM29991.1"/>
    <property type="molecule type" value="Genomic_DNA"/>
</dbReference>
<keyword evidence="3" id="KW-1185">Reference proteome</keyword>
<keyword evidence="1" id="KW-0472">Membrane</keyword>
<dbReference type="GO" id="GO:0005886">
    <property type="term" value="C:plasma membrane"/>
    <property type="evidence" value="ECO:0007669"/>
    <property type="project" value="UniProtKB-SubCell"/>
</dbReference>
<evidence type="ECO:0000256" key="1">
    <source>
        <dbReference type="SAM" id="Phobius"/>
    </source>
</evidence>
<proteinExistence type="predicted"/>
<feature type="transmembrane region" description="Helical" evidence="1">
    <location>
        <begin position="118"/>
        <end position="141"/>
    </location>
</feature>
<dbReference type="Proteomes" id="UP000618460">
    <property type="component" value="Unassembled WGS sequence"/>
</dbReference>
<feature type="transmembrane region" description="Helical" evidence="1">
    <location>
        <begin position="180"/>
        <end position="201"/>
    </location>
</feature>
<dbReference type="AlphaFoldDB" id="A0A917TP39"/>
<reference evidence="2" key="2">
    <citation type="submission" date="2020-09" db="EMBL/GenBank/DDBJ databases">
        <authorList>
            <person name="Sun Q."/>
            <person name="Zhou Y."/>
        </authorList>
    </citation>
    <scope>NUCLEOTIDE SEQUENCE</scope>
    <source>
        <strain evidence="2">CGMCC 1.6333</strain>
    </source>
</reference>
<accession>A0A917TP39</accession>
<dbReference type="OrthoDB" id="4187110at2"/>
<name>A0A917TP39_9BACI</name>
<dbReference type="Pfam" id="PF12679">
    <property type="entry name" value="ABC2_membrane_2"/>
    <property type="match status" value="1"/>
</dbReference>
<sequence>MQWLTIYKKEMLEYWRNFSWVWVPVVFILLAIMDPLTTYYMPIILDKVGGLPDGAVIELPQMAATDVLMMSLSEFSSIGVIIIVAITMGIIAGERKSGVVELVLVKPVRYANYISSKWAAKLTLILVSYTIALLTSWYYVSILFEEIALLAFVQTLSFYALWLILVVTITIFYNTLLKTPGLVGALSVGTIIGMTAINAIFSHKLTWFPNNLSSYIRQLLHTGEIPTALWGTSFVTISLIVALLFLSFYTFQKKELA</sequence>